<feature type="region of interest" description="Disordered" evidence="1">
    <location>
        <begin position="1"/>
        <end position="20"/>
    </location>
</feature>
<reference evidence="3 4" key="1">
    <citation type="submission" date="2024-09" db="EMBL/GenBank/DDBJ databases">
        <authorList>
            <person name="Salinas-Garcia M.A."/>
            <person name="Prieme A."/>
        </authorList>
    </citation>
    <scope>NUCLEOTIDE SEQUENCE [LARGE SCALE GENOMIC DNA]</scope>
    <source>
        <strain evidence="3 4">DSM 21081</strain>
    </source>
</reference>
<keyword evidence="4" id="KW-1185">Reference proteome</keyword>
<evidence type="ECO:0000313" key="3">
    <source>
        <dbReference type="EMBL" id="MFB0835956.1"/>
    </source>
</evidence>
<name>A0ABV4URU2_9MICC</name>
<comment type="caution">
    <text evidence="3">The sequence shown here is derived from an EMBL/GenBank/DDBJ whole genome shotgun (WGS) entry which is preliminary data.</text>
</comment>
<dbReference type="EMBL" id="JBHDLJ010000016">
    <property type="protein sequence ID" value="MFB0835956.1"/>
    <property type="molecule type" value="Genomic_DNA"/>
</dbReference>
<evidence type="ECO:0000313" key="4">
    <source>
        <dbReference type="Proteomes" id="UP001575652"/>
    </source>
</evidence>
<organism evidence="3 4">
    <name type="scientific">Arthrobacter halodurans</name>
    <dbReference type="NCBI Taxonomy" id="516699"/>
    <lineage>
        <taxon>Bacteria</taxon>
        <taxon>Bacillati</taxon>
        <taxon>Actinomycetota</taxon>
        <taxon>Actinomycetes</taxon>
        <taxon>Micrococcales</taxon>
        <taxon>Micrococcaceae</taxon>
        <taxon>Arthrobacter</taxon>
    </lineage>
</organism>
<dbReference type="RefSeq" id="WP_373973133.1">
    <property type="nucleotide sequence ID" value="NZ_JBHDLJ010000016.1"/>
</dbReference>
<protein>
    <recommendedName>
        <fullName evidence="5">MYXO-CTERM domain-containing protein</fullName>
    </recommendedName>
</protein>
<keyword evidence="2" id="KW-1133">Transmembrane helix</keyword>
<evidence type="ECO:0000256" key="2">
    <source>
        <dbReference type="SAM" id="Phobius"/>
    </source>
</evidence>
<proteinExistence type="predicted"/>
<accession>A0ABV4URU2</accession>
<keyword evidence="2" id="KW-0812">Transmembrane</keyword>
<sequence>MPPNRGPAPADDAEPPEPEGFGFRTGVRSARVAFGTAAFLLAMATVLLVLGAVLAVQARAWWGLAALALLELCFVGAFAALAARARARRGRRGR</sequence>
<evidence type="ECO:0000256" key="1">
    <source>
        <dbReference type="SAM" id="MobiDB-lite"/>
    </source>
</evidence>
<feature type="transmembrane region" description="Helical" evidence="2">
    <location>
        <begin position="32"/>
        <end position="54"/>
    </location>
</feature>
<evidence type="ECO:0008006" key="5">
    <source>
        <dbReference type="Google" id="ProtNLM"/>
    </source>
</evidence>
<dbReference type="Proteomes" id="UP001575652">
    <property type="component" value="Unassembled WGS sequence"/>
</dbReference>
<keyword evidence="2" id="KW-0472">Membrane</keyword>
<feature type="transmembrane region" description="Helical" evidence="2">
    <location>
        <begin position="60"/>
        <end position="83"/>
    </location>
</feature>
<gene>
    <name evidence="3" type="ORF">ACETWP_15300</name>
</gene>